<evidence type="ECO:0000313" key="1">
    <source>
        <dbReference type="EMBL" id="KAI6093096.1"/>
    </source>
</evidence>
<sequence>MASTSTAAPARETSAAHPITIQKDETSAAGHDTTYPGPELRHVEMRDLLDEFKKLREEHGAVLALLQKMLDGKKDEETDEKALVEISKKIAIRRPETVNTEPLNDISEYEAPESTQIFESCMKWLGATVKPLEERMGPLPQVLLNTSMDDIKKGNEKKIYSLAAGLSNEAWSFLQTEIKMKWPTEIIDIVLDSTGKWPESFPRGIVIIRDYIFSPKKPNIIRCEGRLDMDNSTDTLESQVGALWVDSSLAIFDFNIVATILLALKVHTEFNTPSTSFLAFHATPWPAQERRIRVDVTKFEHWASIHFRSFVSDVKLSGRWREDKPMTGLRLEREHACFSRIGGANVHLSERRYSLAVKARPFRGDPFGNFTIMALVDLDPWDESIEERYAKQDLENFNLLPCHLLIGIAYFQYVVCITIMQWSSDWNRTLLRLEESIAVKVNDVLDEAKANDYMYDNEQLERSRFYFTLLQLLRIFSEWIANDMASSKLAFEKHNAVTLSDMIFFGLWNDYIETSDIVNAINIIKRNWHVVLALHEKEGQALLDRIARDIQTVESLRDGLFNAQSVREALKGTKLNRFLFVFTVVTIIFLPPSFVSTFYGMHLFDGVDGPNEQTQNQFWKAFISVTAVTYILAGSALLGVQRYTELRNWFTEWWHKDTSREQKDRYQTATSYKAPGGPDDEGEATGSVEENKHKHIPSLFRRQPKRGVDVERANKGEGP</sequence>
<organism evidence="1 2">
    <name type="scientific">Hypoxylon rubiginosum</name>
    <dbReference type="NCBI Taxonomy" id="110542"/>
    <lineage>
        <taxon>Eukaryota</taxon>
        <taxon>Fungi</taxon>
        <taxon>Dikarya</taxon>
        <taxon>Ascomycota</taxon>
        <taxon>Pezizomycotina</taxon>
        <taxon>Sordariomycetes</taxon>
        <taxon>Xylariomycetidae</taxon>
        <taxon>Xylariales</taxon>
        <taxon>Hypoxylaceae</taxon>
        <taxon>Hypoxylon</taxon>
    </lineage>
</organism>
<comment type="caution">
    <text evidence="1">The sequence shown here is derived from an EMBL/GenBank/DDBJ whole genome shotgun (WGS) entry which is preliminary data.</text>
</comment>
<dbReference type="Proteomes" id="UP001497680">
    <property type="component" value="Unassembled WGS sequence"/>
</dbReference>
<dbReference type="EMBL" id="MU394281">
    <property type="protein sequence ID" value="KAI6093096.1"/>
    <property type="molecule type" value="Genomic_DNA"/>
</dbReference>
<accession>A0ACC0DL04</accession>
<evidence type="ECO:0000313" key="2">
    <source>
        <dbReference type="Proteomes" id="UP001497680"/>
    </source>
</evidence>
<protein>
    <submittedName>
        <fullName evidence="1">Uncharacterized protein</fullName>
    </submittedName>
</protein>
<name>A0ACC0DL04_9PEZI</name>
<reference evidence="1 2" key="1">
    <citation type="journal article" date="2022" name="New Phytol.">
        <title>Ecological generalism drives hyperdiversity of secondary metabolite gene clusters in xylarialean endophytes.</title>
        <authorList>
            <person name="Franco M.E.E."/>
            <person name="Wisecaver J.H."/>
            <person name="Arnold A.E."/>
            <person name="Ju Y.M."/>
            <person name="Slot J.C."/>
            <person name="Ahrendt S."/>
            <person name="Moore L.P."/>
            <person name="Eastman K.E."/>
            <person name="Scott K."/>
            <person name="Konkel Z."/>
            <person name="Mondo S.J."/>
            <person name="Kuo A."/>
            <person name="Hayes R.D."/>
            <person name="Haridas S."/>
            <person name="Andreopoulos B."/>
            <person name="Riley R."/>
            <person name="LaButti K."/>
            <person name="Pangilinan J."/>
            <person name="Lipzen A."/>
            <person name="Amirebrahimi M."/>
            <person name="Yan J."/>
            <person name="Adam C."/>
            <person name="Keymanesh K."/>
            <person name="Ng V."/>
            <person name="Louie K."/>
            <person name="Northen T."/>
            <person name="Drula E."/>
            <person name="Henrissat B."/>
            <person name="Hsieh H.M."/>
            <person name="Youens-Clark K."/>
            <person name="Lutzoni F."/>
            <person name="Miadlikowska J."/>
            <person name="Eastwood D.C."/>
            <person name="Hamelin R.C."/>
            <person name="Grigoriev I.V."/>
            <person name="U'Ren J.M."/>
        </authorList>
    </citation>
    <scope>NUCLEOTIDE SEQUENCE [LARGE SCALE GENOMIC DNA]</scope>
    <source>
        <strain evidence="1 2">ER1909</strain>
    </source>
</reference>
<proteinExistence type="predicted"/>
<gene>
    <name evidence="1" type="ORF">F4821DRAFT_253073</name>
</gene>
<keyword evidence="2" id="KW-1185">Reference proteome</keyword>